<keyword evidence="2" id="KW-1185">Reference proteome</keyword>
<reference evidence="1 2" key="1">
    <citation type="submission" date="2018-02" db="EMBL/GenBank/DDBJ databases">
        <title>Sphingobacterium KA21.</title>
        <authorList>
            <person name="Vasarhelyi B.M."/>
            <person name="Deshmukh S."/>
            <person name="Balint B."/>
            <person name="Kukolya J."/>
        </authorList>
    </citation>
    <scope>NUCLEOTIDE SEQUENCE [LARGE SCALE GENOMIC DNA]</scope>
    <source>
        <strain evidence="1 2">Ka21</strain>
    </source>
</reference>
<gene>
    <name evidence="1" type="ORF">C4F40_01225</name>
</gene>
<comment type="caution">
    <text evidence="1">The sequence shown here is derived from an EMBL/GenBank/DDBJ whole genome shotgun (WGS) entry which is preliminary data.</text>
</comment>
<proteinExistence type="predicted"/>
<dbReference type="EMBL" id="PSKQ01000010">
    <property type="protein sequence ID" value="MBE8719350.1"/>
    <property type="molecule type" value="Genomic_DNA"/>
</dbReference>
<evidence type="ECO:0000313" key="2">
    <source>
        <dbReference type="Proteomes" id="UP000618319"/>
    </source>
</evidence>
<organism evidence="1 2">
    <name type="scientific">Sphingobacterium pedocola</name>
    <dbReference type="NCBI Taxonomy" id="2082722"/>
    <lineage>
        <taxon>Bacteria</taxon>
        <taxon>Pseudomonadati</taxon>
        <taxon>Bacteroidota</taxon>
        <taxon>Sphingobacteriia</taxon>
        <taxon>Sphingobacteriales</taxon>
        <taxon>Sphingobacteriaceae</taxon>
        <taxon>Sphingobacterium</taxon>
    </lineage>
</organism>
<protein>
    <submittedName>
        <fullName evidence="1">Uncharacterized protein</fullName>
    </submittedName>
</protein>
<name>A0ABR9T246_9SPHI</name>
<evidence type="ECO:0000313" key="1">
    <source>
        <dbReference type="EMBL" id="MBE8719350.1"/>
    </source>
</evidence>
<sequence length="79" mass="8596">MIIYNGSSLSHAGKYDASTDTYDAKGGGAPTISVQVCPKMTFIGHMIMIIIQTMTSIINRGHLPVLFIISKKLELDIKV</sequence>
<dbReference type="Proteomes" id="UP000618319">
    <property type="component" value="Unassembled WGS sequence"/>
</dbReference>
<accession>A0ABR9T246</accession>